<gene>
    <name evidence="1" type="ORF">HanXRQr2_Chr13g0568191</name>
</gene>
<dbReference type="AlphaFoldDB" id="A0A9K3HAA9"/>
<dbReference type="Proteomes" id="UP000215914">
    <property type="component" value="Unassembled WGS sequence"/>
</dbReference>
<evidence type="ECO:0000313" key="1">
    <source>
        <dbReference type="EMBL" id="KAF5771718.1"/>
    </source>
</evidence>
<organism evidence="1 2">
    <name type="scientific">Helianthus annuus</name>
    <name type="common">Common sunflower</name>
    <dbReference type="NCBI Taxonomy" id="4232"/>
    <lineage>
        <taxon>Eukaryota</taxon>
        <taxon>Viridiplantae</taxon>
        <taxon>Streptophyta</taxon>
        <taxon>Embryophyta</taxon>
        <taxon>Tracheophyta</taxon>
        <taxon>Spermatophyta</taxon>
        <taxon>Magnoliopsida</taxon>
        <taxon>eudicotyledons</taxon>
        <taxon>Gunneridae</taxon>
        <taxon>Pentapetalae</taxon>
        <taxon>asterids</taxon>
        <taxon>campanulids</taxon>
        <taxon>Asterales</taxon>
        <taxon>Asteraceae</taxon>
        <taxon>Asteroideae</taxon>
        <taxon>Heliantheae alliance</taxon>
        <taxon>Heliantheae</taxon>
        <taxon>Helianthus</taxon>
    </lineage>
</organism>
<reference evidence="1" key="2">
    <citation type="submission" date="2020-06" db="EMBL/GenBank/DDBJ databases">
        <title>Helianthus annuus Genome sequencing and assembly Release 2.</title>
        <authorList>
            <person name="Gouzy J."/>
            <person name="Langlade N."/>
            <person name="Munos S."/>
        </authorList>
    </citation>
    <scope>NUCLEOTIDE SEQUENCE</scope>
    <source>
        <tissue evidence="1">Leaves</tissue>
    </source>
</reference>
<keyword evidence="2" id="KW-1185">Reference proteome</keyword>
<reference evidence="1" key="1">
    <citation type="journal article" date="2017" name="Nature">
        <title>The sunflower genome provides insights into oil metabolism, flowering and Asterid evolution.</title>
        <authorList>
            <person name="Badouin H."/>
            <person name="Gouzy J."/>
            <person name="Grassa C.J."/>
            <person name="Murat F."/>
            <person name="Staton S.E."/>
            <person name="Cottret L."/>
            <person name="Lelandais-Briere C."/>
            <person name="Owens G.L."/>
            <person name="Carrere S."/>
            <person name="Mayjonade B."/>
            <person name="Legrand L."/>
            <person name="Gill N."/>
            <person name="Kane N.C."/>
            <person name="Bowers J.E."/>
            <person name="Hubner S."/>
            <person name="Bellec A."/>
            <person name="Berard A."/>
            <person name="Berges H."/>
            <person name="Blanchet N."/>
            <person name="Boniface M.C."/>
            <person name="Brunel D."/>
            <person name="Catrice O."/>
            <person name="Chaidir N."/>
            <person name="Claudel C."/>
            <person name="Donnadieu C."/>
            <person name="Faraut T."/>
            <person name="Fievet G."/>
            <person name="Helmstetter N."/>
            <person name="King M."/>
            <person name="Knapp S.J."/>
            <person name="Lai Z."/>
            <person name="Le Paslier M.C."/>
            <person name="Lippi Y."/>
            <person name="Lorenzon L."/>
            <person name="Mandel J.R."/>
            <person name="Marage G."/>
            <person name="Marchand G."/>
            <person name="Marquand E."/>
            <person name="Bret-Mestries E."/>
            <person name="Morien E."/>
            <person name="Nambeesan S."/>
            <person name="Nguyen T."/>
            <person name="Pegot-Espagnet P."/>
            <person name="Pouilly N."/>
            <person name="Raftis F."/>
            <person name="Sallet E."/>
            <person name="Schiex T."/>
            <person name="Thomas J."/>
            <person name="Vandecasteele C."/>
            <person name="Vares D."/>
            <person name="Vear F."/>
            <person name="Vautrin S."/>
            <person name="Crespi M."/>
            <person name="Mangin B."/>
            <person name="Burke J.M."/>
            <person name="Salse J."/>
            <person name="Munos S."/>
            <person name="Vincourt P."/>
            <person name="Rieseberg L.H."/>
            <person name="Langlade N.B."/>
        </authorList>
    </citation>
    <scope>NUCLEOTIDE SEQUENCE</scope>
    <source>
        <tissue evidence="1">Leaves</tissue>
    </source>
</reference>
<comment type="caution">
    <text evidence="1">The sequence shown here is derived from an EMBL/GenBank/DDBJ whole genome shotgun (WGS) entry which is preliminary data.</text>
</comment>
<sequence length="45" mass="5117">MDTRVLWTETIARYGTCPTSVVWETNVGFIYQISSLTHHTSLLGM</sequence>
<protein>
    <submittedName>
        <fullName evidence="1">Uncharacterized protein</fullName>
    </submittedName>
</protein>
<proteinExistence type="predicted"/>
<name>A0A9K3HAA9_HELAN</name>
<accession>A0A9K3HAA9</accession>
<dbReference type="Gramene" id="mRNA:HanXRQr2_Chr13g0568191">
    <property type="protein sequence ID" value="mRNA:HanXRQr2_Chr13g0568191"/>
    <property type="gene ID" value="HanXRQr2_Chr13g0568191"/>
</dbReference>
<evidence type="ECO:0000313" key="2">
    <source>
        <dbReference type="Proteomes" id="UP000215914"/>
    </source>
</evidence>
<dbReference type="EMBL" id="MNCJ02000328">
    <property type="protein sequence ID" value="KAF5771718.1"/>
    <property type="molecule type" value="Genomic_DNA"/>
</dbReference>